<evidence type="ECO:0000313" key="3">
    <source>
        <dbReference type="Proteomes" id="UP000256748"/>
    </source>
</evidence>
<feature type="domain" description="TIR" evidence="1">
    <location>
        <begin position="33"/>
        <end position="126"/>
    </location>
</feature>
<proteinExistence type="predicted"/>
<dbReference type="InterPro" id="IPR035897">
    <property type="entry name" value="Toll_tir_struct_dom_sf"/>
</dbReference>
<gene>
    <name evidence="2" type="ORF">B5K10_24185</name>
</gene>
<dbReference type="InterPro" id="IPR000157">
    <property type="entry name" value="TIR_dom"/>
</dbReference>
<reference evidence="2 3" key="1">
    <citation type="submission" date="2017-03" db="EMBL/GenBank/DDBJ databases">
        <title>Genome analysis of Rhizobial strains effectives or ineffectives for nitrogen fixation isolated from bean seeds.</title>
        <authorList>
            <person name="Peralta H."/>
            <person name="Aguilar-Vera A."/>
            <person name="Mora Y."/>
            <person name="Vargas-Lagunas C."/>
            <person name="Girard L."/>
            <person name="Mora J."/>
        </authorList>
    </citation>
    <scope>NUCLEOTIDE SEQUENCE [LARGE SCALE GENOMIC DNA]</scope>
    <source>
        <strain evidence="2 3">CCGM5</strain>
    </source>
</reference>
<name>A0A3E1B6A4_RHILT</name>
<organism evidence="2 3">
    <name type="scientific">Rhizobium leguminosarum bv. trifolii</name>
    <dbReference type="NCBI Taxonomy" id="386"/>
    <lineage>
        <taxon>Bacteria</taxon>
        <taxon>Pseudomonadati</taxon>
        <taxon>Pseudomonadota</taxon>
        <taxon>Alphaproteobacteria</taxon>
        <taxon>Hyphomicrobiales</taxon>
        <taxon>Rhizobiaceae</taxon>
        <taxon>Rhizobium/Agrobacterium group</taxon>
        <taxon>Rhizobium</taxon>
    </lineage>
</organism>
<sequence>MAINQSDIRSSVGYSTVRKSASEGRVQNKRTAFLCHSHLDAELAKGLQGYLHKNGWEVYIDWEDATMPERPDRRTAEKIQAKIRDLEMFFFLATQNSMGSRWCPWEIGYADGVKSLDRILVIPTRDGRGVTHGNEYLELYRHLDKASTGGIGSFDAAGKGTRLYGNQTL</sequence>
<dbReference type="Proteomes" id="UP000256748">
    <property type="component" value="Unassembled WGS sequence"/>
</dbReference>
<dbReference type="SUPFAM" id="SSF52200">
    <property type="entry name" value="Toll/Interleukin receptor TIR domain"/>
    <property type="match status" value="1"/>
</dbReference>
<dbReference type="RefSeq" id="WP_088938022.1">
    <property type="nucleotide sequence ID" value="NZ_KZ859527.1"/>
</dbReference>
<dbReference type="AlphaFoldDB" id="A0A3E1B6A4"/>
<dbReference type="Gene3D" id="3.40.50.10140">
    <property type="entry name" value="Toll/interleukin-1 receptor homology (TIR) domain"/>
    <property type="match status" value="1"/>
</dbReference>
<accession>A0A3E1B6A4</accession>
<comment type="caution">
    <text evidence="2">The sequence shown here is derived from an EMBL/GenBank/DDBJ whole genome shotgun (WGS) entry which is preliminary data.</text>
</comment>
<dbReference type="EMBL" id="NAOO01000033">
    <property type="protein sequence ID" value="RFB86664.1"/>
    <property type="molecule type" value="Genomic_DNA"/>
</dbReference>
<protein>
    <recommendedName>
        <fullName evidence="1">TIR domain-containing protein</fullName>
    </recommendedName>
</protein>
<evidence type="ECO:0000313" key="2">
    <source>
        <dbReference type="EMBL" id="RFB86664.1"/>
    </source>
</evidence>
<evidence type="ECO:0000259" key="1">
    <source>
        <dbReference type="Pfam" id="PF13676"/>
    </source>
</evidence>
<dbReference type="Pfam" id="PF13676">
    <property type="entry name" value="TIR_2"/>
    <property type="match status" value="1"/>
</dbReference>
<dbReference type="GO" id="GO:0007165">
    <property type="term" value="P:signal transduction"/>
    <property type="evidence" value="ECO:0007669"/>
    <property type="project" value="InterPro"/>
</dbReference>